<dbReference type="RefSeq" id="WP_255045650.1">
    <property type="nucleotide sequence ID" value="NZ_CP101415.1"/>
</dbReference>
<evidence type="ECO:0000313" key="4">
    <source>
        <dbReference type="Proteomes" id="UP001216384"/>
    </source>
</evidence>
<protein>
    <submittedName>
        <fullName evidence="3">Uncharacterized protein</fullName>
    </submittedName>
</protein>
<feature type="region of interest" description="Disordered" evidence="1">
    <location>
        <begin position="386"/>
        <end position="406"/>
    </location>
</feature>
<proteinExistence type="predicted"/>
<organism evidence="3 4">
    <name type="scientific">Mycoplasma bradburyae</name>
    <dbReference type="NCBI Taxonomy" id="2963128"/>
    <lineage>
        <taxon>Bacteria</taxon>
        <taxon>Bacillati</taxon>
        <taxon>Mycoplasmatota</taxon>
        <taxon>Mollicutes</taxon>
        <taxon>Mycoplasmataceae</taxon>
        <taxon>Mycoplasma</taxon>
    </lineage>
</organism>
<feature type="transmembrane region" description="Helical" evidence="2">
    <location>
        <begin position="460"/>
        <end position="481"/>
    </location>
</feature>
<keyword evidence="2" id="KW-1133">Transmembrane helix</keyword>
<keyword evidence="2" id="KW-0812">Transmembrane</keyword>
<keyword evidence="2" id="KW-0472">Membrane</keyword>
<dbReference type="EMBL" id="JAJHZP010000014">
    <property type="protein sequence ID" value="MDC4183519.1"/>
    <property type="molecule type" value="Genomic_DNA"/>
</dbReference>
<name>A0AAW6HQ92_9MOLU</name>
<sequence>MDNKNNKSRRTISDALINTTEDFLLNEEDDLEEDDNLSSKKDQNDKQLLSIDQYEKELVESTDRVLITEELTDDDLVNVPSEVIKADKTSSKSAMDYLNIDHVTDLFSANTGTFNTISVHDASFIQREGEDVIRSVDKNNLNPQSRINGWTSQNQINPINKRVLNNLNQHSQFSNKIDVKSNNNQFNSQQNQNNESTLNRSIITKPAFPRSESLFSESKFNKDDDIIISKEQKNISSIDSLVNKEKNIFESSSIIESIDHSDFKYGIPNYRDDKFERTSSIDLDLQKDEEISSNKNQIAIKQSEDLMNKTTKLVINLEDDEDIIPKKMTIDMQNIESDINEIAQGNKSNLYQYIRKNNHQNISTDMLFPEDDETTNSYNELTETNKSVEKNNESRQMTQSSDDRKSLFKKLDKEIQEDKKNKYIESNNRSSNTNYKEVNKQSVYNSYDKKHKSSKARVRVLWTIVGAFIILIISIVIALIATNKFA</sequence>
<evidence type="ECO:0000256" key="1">
    <source>
        <dbReference type="SAM" id="MobiDB-lite"/>
    </source>
</evidence>
<reference evidence="3" key="1">
    <citation type="submission" date="2021-11" db="EMBL/GenBank/DDBJ databases">
        <title>Description of Mycoplasma bradburyaesp. nov.from sea birds: a tribute to a great mycoplasmologist.</title>
        <authorList>
            <person name="Ramirez A.S."/>
            <person name="Poveda C."/>
            <person name="Suarez-Perez A."/>
            <person name="Rosales R.S."/>
            <person name="Dijkman R."/>
            <person name="Feberwee A."/>
            <person name="Spergser J."/>
            <person name="Szostak M.P."/>
            <person name="Ressel L."/>
            <person name="Calabuig P."/>
            <person name="Catania S."/>
            <person name="Gobbo F."/>
            <person name="Timofte D."/>
            <person name="Poveda J.B."/>
        </authorList>
    </citation>
    <scope>NUCLEOTIDE SEQUENCE</scope>
    <source>
        <strain evidence="3">T264</strain>
    </source>
</reference>
<dbReference type="AlphaFoldDB" id="A0AAW6HQ92"/>
<accession>A0AAW6HQ92</accession>
<gene>
    <name evidence="3" type="ORF">LNO71_02545</name>
</gene>
<dbReference type="Proteomes" id="UP001216384">
    <property type="component" value="Unassembled WGS sequence"/>
</dbReference>
<comment type="caution">
    <text evidence="3">The sequence shown here is derived from an EMBL/GenBank/DDBJ whole genome shotgun (WGS) entry which is preliminary data.</text>
</comment>
<evidence type="ECO:0000313" key="3">
    <source>
        <dbReference type="EMBL" id="MDC4183519.1"/>
    </source>
</evidence>
<evidence type="ECO:0000256" key="2">
    <source>
        <dbReference type="SAM" id="Phobius"/>
    </source>
</evidence>